<proteinExistence type="predicted"/>
<keyword evidence="5" id="KW-1185">Reference proteome</keyword>
<reference evidence="4 5" key="1">
    <citation type="journal article" date="2019" name="Sci. Rep.">
        <title>A high-quality genome of Eragrostis curvula grass provides insights into Poaceae evolution and supports new strategies to enhance forage quality.</title>
        <authorList>
            <person name="Carballo J."/>
            <person name="Santos B.A.C.M."/>
            <person name="Zappacosta D."/>
            <person name="Garbus I."/>
            <person name="Selva J.P."/>
            <person name="Gallo C.A."/>
            <person name="Diaz A."/>
            <person name="Albertini E."/>
            <person name="Caccamo M."/>
            <person name="Echenique V."/>
        </authorList>
    </citation>
    <scope>NUCLEOTIDE SEQUENCE [LARGE SCALE GENOMIC DNA]</scope>
    <source>
        <strain evidence="5">cv. Victoria</strain>
        <tissue evidence="4">Leaf</tissue>
    </source>
</reference>
<dbReference type="Proteomes" id="UP000324897">
    <property type="component" value="Unassembled WGS sequence"/>
</dbReference>
<dbReference type="GO" id="GO:0008270">
    <property type="term" value="F:zinc ion binding"/>
    <property type="evidence" value="ECO:0007669"/>
    <property type="project" value="UniProtKB-KW"/>
</dbReference>
<evidence type="ECO:0000256" key="1">
    <source>
        <dbReference type="PROSITE-ProRule" id="PRU00047"/>
    </source>
</evidence>
<feature type="region of interest" description="Disordered" evidence="2">
    <location>
        <begin position="436"/>
        <end position="459"/>
    </location>
</feature>
<name>A0A5J9VCV6_9POAL</name>
<keyword evidence="1" id="KW-0863">Zinc-finger</keyword>
<evidence type="ECO:0000256" key="2">
    <source>
        <dbReference type="SAM" id="MobiDB-lite"/>
    </source>
</evidence>
<accession>A0A5J9VCV6</accession>
<dbReference type="GO" id="GO:0003676">
    <property type="term" value="F:nucleic acid binding"/>
    <property type="evidence" value="ECO:0007669"/>
    <property type="project" value="InterPro"/>
</dbReference>
<feature type="region of interest" description="Disordered" evidence="2">
    <location>
        <begin position="973"/>
        <end position="1011"/>
    </location>
</feature>
<keyword evidence="1" id="KW-0862">Zinc</keyword>
<dbReference type="Gramene" id="TVU33893">
    <property type="protein sequence ID" value="TVU33893"/>
    <property type="gene ID" value="EJB05_15707"/>
</dbReference>
<sequence>MDGERFLHVPADLDFSQGKRFQAEVLARLCSSVHHPSSSVVGSFFLLAIFRRFTFRLTEDSVSIALHSVLGGTPAGFHVKEASDRHFRFSVASKDVGLLVHSLKRVTTKHFDVYFFLWRDGGSNWEKDENTWLAEEAKQWTTVTRKKKRKLYKLNVSFPHNLVQSSPIRLAQPSFRSAKFVKPIIEPAGRAIKIGNILCPLASDDQNRFTPFNTAPSSRRSCIPVQQAFSSLKNSLGFPAMQPVQASTSHWLADPAQNRLHERQAYSVQIIDKQRSEGPTNSSISPFPTYKPASTPHKRSPVPSYLPHAQGEERRSDDTVNSVHAAQGGKWNQIQSKEILTKDQHSNQRDQHYQRNPMADSCYRCLTPGHYARECSSKIRCRYCYNYGHIERVCWKKKRDENRKWKQAETSKHLAQAQGPREEHLLHHSPVCQNKSQTARFSRDSSPSSEQREGCSSPLSLHSPTMANFPLNPMPFIAQELNLEDGGANRRSRGYIYLSGNAIRAHEEYVIAIDHEGILDPEDYGMFIPQIRHYIQNELRLDVKHGQRNPHGIGMFRLGSIYQRDILFSGNVHNIDGVMVRFIRHDRARNFRESHFRRIGWIILLGYPLDYRNLHHIDQTCSSFGKLVHWHSNPAVTAYVLVKCMYDNAEDVPRSLVIKQGEEDSGDGRTWTTPAYILNWEPYNQNPVQDDEIPPDGNPHPFFPVVQPGEAEQMEQLANQNLNQFQGDPAWEAAAQQANIDNGWPAWPPQANEGQNDVQNNDVQQNMEQQQQPQQQQQEIQAHSSDSSEASNPGSSESVNQIVQQGQGPQFVINQQADHSFVQNGQAHNPPEWVHPFISRELTRLLTAAFPNEGPNAWWNNADIVLQPLAMNLQLNVIQQNAPPQLLNIPLFNLGNNEPQAHQLAAHNVQIEEIIAHENIAQPEVQIQEIAENNHGLMINDIAVGMQPSNLNNIMAAKSNQVITKMYSRRTRKVTVKRKIITRRSTSQGSTNRSRDESPTHKTSPERILTDNQVLKPSARANIIMQGTDLNSQGENSTRQKSPLRKKLDSIKRKAKAKVQTPVESDTLRRSKRVSKLTDGYRATGGGSSATALSLPSSA</sequence>
<evidence type="ECO:0000313" key="5">
    <source>
        <dbReference type="Proteomes" id="UP000324897"/>
    </source>
</evidence>
<dbReference type="InterPro" id="IPR056018">
    <property type="entry name" value="DUF7597"/>
</dbReference>
<dbReference type="AlphaFoldDB" id="A0A5J9VCV6"/>
<feature type="compositionally biased region" description="Polar residues" evidence="2">
    <location>
        <begin position="277"/>
        <end position="286"/>
    </location>
</feature>
<feature type="compositionally biased region" description="Polar residues" evidence="2">
    <location>
        <begin position="319"/>
        <end position="333"/>
    </location>
</feature>
<protein>
    <recommendedName>
        <fullName evidence="3">CCHC-type domain-containing protein</fullName>
    </recommendedName>
</protein>
<feature type="compositionally biased region" description="Low complexity" evidence="2">
    <location>
        <begin position="764"/>
        <end position="798"/>
    </location>
</feature>
<dbReference type="Pfam" id="PF24530">
    <property type="entry name" value="DUF7597"/>
    <property type="match status" value="1"/>
</dbReference>
<feature type="compositionally biased region" description="Basic residues" evidence="2">
    <location>
        <begin position="973"/>
        <end position="982"/>
    </location>
</feature>
<evidence type="ECO:0000313" key="4">
    <source>
        <dbReference type="EMBL" id="TVU33893.1"/>
    </source>
</evidence>
<dbReference type="SMART" id="SM00343">
    <property type="entry name" value="ZnF_C2HC"/>
    <property type="match status" value="2"/>
</dbReference>
<dbReference type="SUPFAM" id="SSF57756">
    <property type="entry name" value="Retrovirus zinc finger-like domains"/>
    <property type="match status" value="1"/>
</dbReference>
<organism evidence="4 5">
    <name type="scientific">Eragrostis curvula</name>
    <name type="common">weeping love grass</name>
    <dbReference type="NCBI Taxonomy" id="38414"/>
    <lineage>
        <taxon>Eukaryota</taxon>
        <taxon>Viridiplantae</taxon>
        <taxon>Streptophyta</taxon>
        <taxon>Embryophyta</taxon>
        <taxon>Tracheophyta</taxon>
        <taxon>Spermatophyta</taxon>
        <taxon>Magnoliopsida</taxon>
        <taxon>Liliopsida</taxon>
        <taxon>Poales</taxon>
        <taxon>Poaceae</taxon>
        <taxon>PACMAD clade</taxon>
        <taxon>Chloridoideae</taxon>
        <taxon>Eragrostideae</taxon>
        <taxon>Eragrostidinae</taxon>
        <taxon>Eragrostis</taxon>
    </lineage>
</organism>
<feature type="compositionally biased region" description="Basic and acidic residues" evidence="2">
    <location>
        <begin position="993"/>
        <end position="1009"/>
    </location>
</feature>
<dbReference type="Gene3D" id="4.10.60.10">
    <property type="entry name" value="Zinc finger, CCHC-type"/>
    <property type="match status" value="1"/>
</dbReference>
<feature type="compositionally biased region" description="Polar residues" evidence="2">
    <location>
        <begin position="436"/>
        <end position="449"/>
    </location>
</feature>
<evidence type="ECO:0000259" key="3">
    <source>
        <dbReference type="PROSITE" id="PS50158"/>
    </source>
</evidence>
<dbReference type="InterPro" id="IPR001878">
    <property type="entry name" value="Znf_CCHC"/>
</dbReference>
<feature type="region of interest" description="Disordered" evidence="2">
    <location>
        <begin position="1026"/>
        <end position="1099"/>
    </location>
</feature>
<feature type="region of interest" description="Disordered" evidence="2">
    <location>
        <begin position="275"/>
        <end position="333"/>
    </location>
</feature>
<dbReference type="PANTHER" id="PTHR33075">
    <property type="entry name" value="OS02G0499800 PROTEIN"/>
    <property type="match status" value="1"/>
</dbReference>
<dbReference type="PANTHER" id="PTHR33075:SF10">
    <property type="entry name" value="DUF4283 DOMAIN-CONTAINING PROTEIN"/>
    <property type="match status" value="1"/>
</dbReference>
<feature type="domain" description="CCHC-type" evidence="3">
    <location>
        <begin position="362"/>
        <end position="375"/>
    </location>
</feature>
<comment type="caution">
    <text evidence="4">The sequence shown here is derived from an EMBL/GenBank/DDBJ whole genome shotgun (WGS) entry which is preliminary data.</text>
</comment>
<feature type="non-terminal residue" evidence="4">
    <location>
        <position position="1"/>
    </location>
</feature>
<dbReference type="PROSITE" id="PS50158">
    <property type="entry name" value="ZF_CCHC"/>
    <property type="match status" value="1"/>
</dbReference>
<feature type="compositionally biased region" description="Polar residues" evidence="2">
    <location>
        <begin position="1028"/>
        <end position="1041"/>
    </location>
</feature>
<feature type="compositionally biased region" description="Low complexity" evidence="2">
    <location>
        <begin position="1089"/>
        <end position="1099"/>
    </location>
</feature>
<feature type="region of interest" description="Disordered" evidence="2">
    <location>
        <begin position="685"/>
        <end position="706"/>
    </location>
</feature>
<keyword evidence="1" id="KW-0479">Metal-binding</keyword>
<gene>
    <name evidence="4" type="ORF">EJB05_15707</name>
</gene>
<dbReference type="EMBL" id="RWGY01000009">
    <property type="protein sequence ID" value="TVU33893.1"/>
    <property type="molecule type" value="Genomic_DNA"/>
</dbReference>
<feature type="region of interest" description="Disordered" evidence="2">
    <location>
        <begin position="764"/>
        <end position="803"/>
    </location>
</feature>
<dbReference type="OrthoDB" id="694614at2759"/>
<dbReference type="InterPro" id="IPR036875">
    <property type="entry name" value="Znf_CCHC_sf"/>
</dbReference>